<evidence type="ECO:0000256" key="7">
    <source>
        <dbReference type="HAMAP-Rule" id="MF_02065"/>
    </source>
</evidence>
<proteinExistence type="inferred from homology"/>
<evidence type="ECO:0000256" key="3">
    <source>
        <dbReference type="ARBA" id="ARBA00022989"/>
    </source>
</evidence>
<feature type="compositionally biased region" description="Low complexity" evidence="8">
    <location>
        <begin position="131"/>
        <end position="146"/>
    </location>
</feature>
<dbReference type="NCBIfam" id="TIGR00247">
    <property type="entry name" value="endolytic transglycosylase MltG"/>
    <property type="match status" value="1"/>
</dbReference>
<sequence>MTDRWTRAEERYRQREADRRYRRDDAAWERSARSAPAHDEWDDYDDDTAVIPRYTDDEPAYDEFRSAAGESGAFEPAYADYPEDPDHEQPTARGRRSAAAAGRPARTESAARPRGSGKPRPSGRTADGGRTRSAAGRARAEGAAGRSRGKGAAGRPERSGRPQPKGRKASRAASRKAAERERRRHTTWVLAAVFVLLLGGAGTFAVMKLTDDFAPAEDFAGPPGPLVVVRVHPGDTASQIAKSMYDKGVVASADAFFEAAVRNSGMNAVQPGYYQIPSRSPAADAVAALLGKNSRVGNLVISEGRQLHDQHDVNTGARKEGIYTKIADASCVGTGAERKCVTYEELDAAGASADLAGLGVPSWAEAAVRAAPDRRRQIEGLIAAGTWDFDPSGSPQQILRELITASAAGYESTGLLQSGANTQLSPYETLIAASLVEREALPQDMPKVARVIINRLKIDQPLQFDSTVNYSLDRTEVATTDSDRATVTPWNTYAMAGLPANPIAAPSLNALRAVENPEPGNWLYFVTIDQKGTTLFTESYAEHLRNIDKAMESGILDSGR</sequence>
<accession>A0A449GG65</accession>
<gene>
    <name evidence="9" type="primary">yceG</name>
    <name evidence="7" type="synonym">mltG</name>
    <name evidence="9" type="ORF">NCTC1935_02438</name>
</gene>
<dbReference type="RefSeq" id="WP_137353178.1">
    <property type="nucleotide sequence ID" value="NZ_CAACYE020000001.1"/>
</dbReference>
<dbReference type="Gene3D" id="3.30.1490.480">
    <property type="entry name" value="Endolytic murein transglycosylase"/>
    <property type="match status" value="1"/>
</dbReference>
<dbReference type="EC" id="4.2.2.29" evidence="7"/>
<dbReference type="HAMAP" id="MF_02065">
    <property type="entry name" value="MltG"/>
    <property type="match status" value="1"/>
</dbReference>
<name>A0A449GG65_NOCFR</name>
<keyword evidence="4 7" id="KW-0472">Membrane</keyword>
<evidence type="ECO:0000256" key="6">
    <source>
        <dbReference type="ARBA" id="ARBA00023316"/>
    </source>
</evidence>
<keyword evidence="5 7" id="KW-0456">Lyase</keyword>
<dbReference type="AlphaFoldDB" id="A0A449GG65"/>
<keyword evidence="3 7" id="KW-1133">Transmembrane helix</keyword>
<evidence type="ECO:0000256" key="8">
    <source>
        <dbReference type="SAM" id="MobiDB-lite"/>
    </source>
</evidence>
<keyword evidence="1 7" id="KW-1003">Cell membrane</keyword>
<protein>
    <recommendedName>
        <fullName evidence="7">Endolytic murein transglycosylase</fullName>
        <ecNumber evidence="7">4.2.2.29</ecNumber>
    </recommendedName>
    <alternativeName>
        <fullName evidence="7">Peptidoglycan lytic transglycosylase</fullName>
    </alternativeName>
    <alternativeName>
        <fullName evidence="7">Peptidoglycan polymerization terminase</fullName>
    </alternativeName>
</protein>
<feature type="region of interest" description="Disordered" evidence="8">
    <location>
        <begin position="1"/>
        <end position="182"/>
    </location>
</feature>
<comment type="catalytic activity">
    <reaction evidence="7">
        <text>a peptidoglycan chain = a peptidoglycan chain with N-acetyl-1,6-anhydromuramyl-[peptide] at the reducing end + a peptidoglycan chain with N-acetylglucosamine at the non-reducing end.</text>
        <dbReference type="EC" id="4.2.2.29"/>
    </reaction>
</comment>
<comment type="subcellular location">
    <subcellularLocation>
        <location evidence="7">Cell membrane</location>
        <topology evidence="7">Single-pass membrane protein</topology>
    </subcellularLocation>
</comment>
<dbReference type="GO" id="GO:0005886">
    <property type="term" value="C:plasma membrane"/>
    <property type="evidence" value="ECO:0007669"/>
    <property type="project" value="UniProtKB-SubCell"/>
</dbReference>
<dbReference type="GO" id="GO:0071555">
    <property type="term" value="P:cell wall organization"/>
    <property type="evidence" value="ECO:0007669"/>
    <property type="project" value="UniProtKB-KW"/>
</dbReference>
<evidence type="ECO:0000256" key="5">
    <source>
        <dbReference type="ARBA" id="ARBA00023239"/>
    </source>
</evidence>
<dbReference type="Pfam" id="PF02618">
    <property type="entry name" value="YceG"/>
    <property type="match status" value="1"/>
</dbReference>
<evidence type="ECO:0000256" key="4">
    <source>
        <dbReference type="ARBA" id="ARBA00023136"/>
    </source>
</evidence>
<dbReference type="PANTHER" id="PTHR30518:SF2">
    <property type="entry name" value="ENDOLYTIC MUREIN TRANSGLYCOSYLASE"/>
    <property type="match status" value="1"/>
</dbReference>
<dbReference type="EMBL" id="CAACYE010000005">
    <property type="protein sequence ID" value="VFA84609.1"/>
    <property type="molecule type" value="Genomic_DNA"/>
</dbReference>
<organism evidence="9">
    <name type="scientific">Nocardia farcinica</name>
    <dbReference type="NCBI Taxonomy" id="37329"/>
    <lineage>
        <taxon>Bacteria</taxon>
        <taxon>Bacillati</taxon>
        <taxon>Actinomycetota</taxon>
        <taxon>Actinomycetes</taxon>
        <taxon>Mycobacteriales</taxon>
        <taxon>Nocardiaceae</taxon>
        <taxon>Nocardia</taxon>
    </lineage>
</organism>
<dbReference type="GO" id="GO:0008932">
    <property type="term" value="F:lytic endotransglycosylase activity"/>
    <property type="evidence" value="ECO:0007669"/>
    <property type="project" value="UniProtKB-UniRule"/>
</dbReference>
<feature type="site" description="Important for catalytic activity" evidence="7">
    <location>
        <position position="439"/>
    </location>
</feature>
<feature type="compositionally biased region" description="Basic and acidic residues" evidence="8">
    <location>
        <begin position="1"/>
        <end position="39"/>
    </location>
</feature>
<keyword evidence="6 7" id="KW-0961">Cell wall biogenesis/degradation</keyword>
<comment type="function">
    <text evidence="7">Functions as a peptidoglycan terminase that cleaves nascent peptidoglycan strands endolytically to terminate their elongation.</text>
</comment>
<evidence type="ECO:0000256" key="2">
    <source>
        <dbReference type="ARBA" id="ARBA00022692"/>
    </source>
</evidence>
<reference evidence="9" key="1">
    <citation type="submission" date="2019-02" db="EMBL/GenBank/DDBJ databases">
        <authorList>
            <consortium name="Pathogen Informatics"/>
        </authorList>
    </citation>
    <scope>NUCLEOTIDE SEQUENCE</scope>
    <source>
        <strain evidence="9">3012STDY6733949</strain>
    </source>
</reference>
<feature type="transmembrane region" description="Helical" evidence="7">
    <location>
        <begin position="188"/>
        <end position="207"/>
    </location>
</feature>
<dbReference type="GO" id="GO:0009252">
    <property type="term" value="P:peptidoglycan biosynthetic process"/>
    <property type="evidence" value="ECO:0007669"/>
    <property type="project" value="UniProtKB-UniRule"/>
</dbReference>
<keyword evidence="2 7" id="KW-0812">Transmembrane</keyword>
<dbReference type="InterPro" id="IPR003770">
    <property type="entry name" value="MLTG-like"/>
</dbReference>
<evidence type="ECO:0000256" key="1">
    <source>
        <dbReference type="ARBA" id="ARBA00022475"/>
    </source>
</evidence>
<dbReference type="PANTHER" id="PTHR30518">
    <property type="entry name" value="ENDOLYTIC MUREIN TRANSGLYCOSYLASE"/>
    <property type="match status" value="1"/>
</dbReference>
<evidence type="ECO:0000313" key="9">
    <source>
        <dbReference type="EMBL" id="VFA84609.1"/>
    </source>
</evidence>
<feature type="compositionally biased region" description="Basic residues" evidence="8">
    <location>
        <begin position="164"/>
        <end position="174"/>
    </location>
</feature>
<comment type="similarity">
    <text evidence="7">Belongs to the transglycosylase MltG family.</text>
</comment>